<evidence type="ECO:0000259" key="5">
    <source>
        <dbReference type="PROSITE" id="PS50043"/>
    </source>
</evidence>
<keyword evidence="8" id="KW-1185">Reference proteome</keyword>
<dbReference type="AlphaFoldDB" id="A0AAE3VNH3"/>
<dbReference type="Pfam" id="PF00072">
    <property type="entry name" value="Response_reg"/>
    <property type="match status" value="1"/>
</dbReference>
<organism evidence="7 8">
    <name type="scientific">Amorphus orientalis</name>
    <dbReference type="NCBI Taxonomy" id="649198"/>
    <lineage>
        <taxon>Bacteria</taxon>
        <taxon>Pseudomonadati</taxon>
        <taxon>Pseudomonadota</taxon>
        <taxon>Alphaproteobacteria</taxon>
        <taxon>Hyphomicrobiales</taxon>
        <taxon>Amorphaceae</taxon>
        <taxon>Amorphus</taxon>
    </lineage>
</organism>
<dbReference type="InterPro" id="IPR036388">
    <property type="entry name" value="WH-like_DNA-bd_sf"/>
</dbReference>
<evidence type="ECO:0000256" key="3">
    <source>
        <dbReference type="ARBA" id="ARBA00023163"/>
    </source>
</evidence>
<dbReference type="GO" id="GO:0000160">
    <property type="term" value="P:phosphorelay signal transduction system"/>
    <property type="evidence" value="ECO:0007669"/>
    <property type="project" value="InterPro"/>
</dbReference>
<dbReference type="SMART" id="SM00421">
    <property type="entry name" value="HTH_LUXR"/>
    <property type="match status" value="1"/>
</dbReference>
<dbReference type="GO" id="GO:0003677">
    <property type="term" value="F:DNA binding"/>
    <property type="evidence" value="ECO:0007669"/>
    <property type="project" value="UniProtKB-KW"/>
</dbReference>
<dbReference type="Gene3D" id="3.40.50.2300">
    <property type="match status" value="1"/>
</dbReference>
<keyword evidence="3" id="KW-0804">Transcription</keyword>
<dbReference type="PROSITE" id="PS50110">
    <property type="entry name" value="RESPONSE_REGULATORY"/>
    <property type="match status" value="1"/>
</dbReference>
<protein>
    <submittedName>
        <fullName evidence="7">FixJ family two-component response regulator</fullName>
    </submittedName>
</protein>
<evidence type="ECO:0000259" key="6">
    <source>
        <dbReference type="PROSITE" id="PS50110"/>
    </source>
</evidence>
<dbReference type="RefSeq" id="WP_306885136.1">
    <property type="nucleotide sequence ID" value="NZ_JAUSUL010000002.1"/>
</dbReference>
<dbReference type="PANTHER" id="PTHR44688:SF16">
    <property type="entry name" value="DNA-BINDING TRANSCRIPTIONAL ACTIVATOR DEVR_DOSR"/>
    <property type="match status" value="1"/>
</dbReference>
<feature type="modified residue" description="4-aspartylphosphate" evidence="4">
    <location>
        <position position="68"/>
    </location>
</feature>
<reference evidence="7" key="1">
    <citation type="submission" date="2023-07" db="EMBL/GenBank/DDBJ databases">
        <title>Genomic Encyclopedia of Type Strains, Phase IV (KMG-IV): sequencing the most valuable type-strain genomes for metagenomic binning, comparative biology and taxonomic classification.</title>
        <authorList>
            <person name="Goeker M."/>
        </authorList>
    </citation>
    <scope>NUCLEOTIDE SEQUENCE</scope>
    <source>
        <strain evidence="7">DSM 21202</strain>
    </source>
</reference>
<gene>
    <name evidence="7" type="ORF">J2S73_001759</name>
</gene>
<keyword evidence="4" id="KW-0597">Phosphoprotein</keyword>
<accession>A0AAE3VNH3</accession>
<dbReference type="SMART" id="SM00448">
    <property type="entry name" value="REC"/>
    <property type="match status" value="1"/>
</dbReference>
<keyword evidence="1" id="KW-0805">Transcription regulation</keyword>
<evidence type="ECO:0000313" key="7">
    <source>
        <dbReference type="EMBL" id="MDQ0315302.1"/>
    </source>
</evidence>
<sequence>MTLSFSADLEPMSETAGDSLVYVVDDDSAVREALVDLLQVDGFQVEAFADGASFVSRAQQRPACALIDVHMPGSSGLDILKLLRAEVYPEPIFMMSGQADIQMAVSAIKDGAFDFLEKPFDADYALTRIHEAFETRAERLLAEDAISNSFHAAGWLTPQERQVLSEVASGASNVEAGRRLGISLRTIAIHRARIMEKLGARNTADLIRIVLTGRLNGA</sequence>
<evidence type="ECO:0000256" key="4">
    <source>
        <dbReference type="PROSITE-ProRule" id="PRU00169"/>
    </source>
</evidence>
<dbReference type="Pfam" id="PF00196">
    <property type="entry name" value="GerE"/>
    <property type="match status" value="1"/>
</dbReference>
<name>A0AAE3VNH3_9HYPH</name>
<proteinExistence type="predicted"/>
<evidence type="ECO:0000256" key="1">
    <source>
        <dbReference type="ARBA" id="ARBA00023015"/>
    </source>
</evidence>
<dbReference type="Gene3D" id="1.10.10.10">
    <property type="entry name" value="Winged helix-like DNA-binding domain superfamily/Winged helix DNA-binding domain"/>
    <property type="match status" value="1"/>
</dbReference>
<dbReference type="InterPro" id="IPR001789">
    <property type="entry name" value="Sig_transdc_resp-reg_receiver"/>
</dbReference>
<dbReference type="PROSITE" id="PS50043">
    <property type="entry name" value="HTH_LUXR_2"/>
    <property type="match status" value="1"/>
</dbReference>
<dbReference type="SUPFAM" id="SSF46894">
    <property type="entry name" value="C-terminal effector domain of the bipartite response regulators"/>
    <property type="match status" value="1"/>
</dbReference>
<evidence type="ECO:0000256" key="2">
    <source>
        <dbReference type="ARBA" id="ARBA00023125"/>
    </source>
</evidence>
<dbReference type="GO" id="GO:0006355">
    <property type="term" value="P:regulation of DNA-templated transcription"/>
    <property type="evidence" value="ECO:0007669"/>
    <property type="project" value="InterPro"/>
</dbReference>
<evidence type="ECO:0000313" key="8">
    <source>
        <dbReference type="Proteomes" id="UP001229244"/>
    </source>
</evidence>
<dbReference type="SUPFAM" id="SSF52172">
    <property type="entry name" value="CheY-like"/>
    <property type="match status" value="1"/>
</dbReference>
<dbReference type="InterPro" id="IPR011006">
    <property type="entry name" value="CheY-like_superfamily"/>
</dbReference>
<keyword evidence="2" id="KW-0238">DNA-binding</keyword>
<dbReference type="Proteomes" id="UP001229244">
    <property type="component" value="Unassembled WGS sequence"/>
</dbReference>
<dbReference type="EMBL" id="JAUSUL010000002">
    <property type="protein sequence ID" value="MDQ0315302.1"/>
    <property type="molecule type" value="Genomic_DNA"/>
</dbReference>
<dbReference type="PANTHER" id="PTHR44688">
    <property type="entry name" value="DNA-BINDING TRANSCRIPTIONAL ACTIVATOR DEVR_DOSR"/>
    <property type="match status" value="1"/>
</dbReference>
<dbReference type="InterPro" id="IPR000792">
    <property type="entry name" value="Tscrpt_reg_LuxR_C"/>
</dbReference>
<dbReference type="InterPro" id="IPR016032">
    <property type="entry name" value="Sig_transdc_resp-reg_C-effctor"/>
</dbReference>
<dbReference type="CDD" id="cd06170">
    <property type="entry name" value="LuxR_C_like"/>
    <property type="match status" value="1"/>
</dbReference>
<feature type="domain" description="HTH luxR-type" evidence="5">
    <location>
        <begin position="149"/>
        <end position="214"/>
    </location>
</feature>
<feature type="domain" description="Response regulatory" evidence="6">
    <location>
        <begin position="20"/>
        <end position="133"/>
    </location>
</feature>
<comment type="caution">
    <text evidence="7">The sequence shown here is derived from an EMBL/GenBank/DDBJ whole genome shotgun (WGS) entry which is preliminary data.</text>
</comment>
<dbReference type="PRINTS" id="PR00038">
    <property type="entry name" value="HTHLUXR"/>
</dbReference>